<evidence type="ECO:0000313" key="7">
    <source>
        <dbReference type="EMBL" id="KRL97336.1"/>
    </source>
</evidence>
<dbReference type="CDD" id="cd05466">
    <property type="entry name" value="PBP2_LTTR_substrate"/>
    <property type="match status" value="1"/>
</dbReference>
<keyword evidence="3" id="KW-0238">DNA-binding</keyword>
<evidence type="ECO:0000259" key="6">
    <source>
        <dbReference type="PROSITE" id="PS50931"/>
    </source>
</evidence>
<evidence type="ECO:0000256" key="3">
    <source>
        <dbReference type="ARBA" id="ARBA00023125"/>
    </source>
</evidence>
<evidence type="ECO:0000256" key="5">
    <source>
        <dbReference type="SAM" id="Coils"/>
    </source>
</evidence>
<dbReference type="GO" id="GO:0003677">
    <property type="term" value="F:DNA binding"/>
    <property type="evidence" value="ECO:0007669"/>
    <property type="project" value="UniProtKB-KW"/>
</dbReference>
<keyword evidence="5" id="KW-0175">Coiled coil</keyword>
<evidence type="ECO:0000256" key="4">
    <source>
        <dbReference type="ARBA" id="ARBA00023163"/>
    </source>
</evidence>
<dbReference type="AlphaFoldDB" id="A0A0R1V2A7"/>
<dbReference type="Gene3D" id="3.40.190.10">
    <property type="entry name" value="Periplasmic binding protein-like II"/>
    <property type="match status" value="1"/>
</dbReference>
<dbReference type="PANTHER" id="PTHR30419:SF8">
    <property type="entry name" value="NITROGEN ASSIMILATION TRANSCRIPTIONAL ACTIVATOR-RELATED"/>
    <property type="match status" value="1"/>
</dbReference>
<protein>
    <submittedName>
        <fullName evidence="7">Transcriptional regulator</fullName>
    </submittedName>
</protein>
<dbReference type="Proteomes" id="UP000051580">
    <property type="component" value="Unassembled WGS sequence"/>
</dbReference>
<dbReference type="Pfam" id="PF03466">
    <property type="entry name" value="LysR_substrate"/>
    <property type="match status" value="1"/>
</dbReference>
<organism evidence="7 8">
    <name type="scientific">Levilactobacillus hammesii DSM 16381</name>
    <dbReference type="NCBI Taxonomy" id="1423753"/>
    <lineage>
        <taxon>Bacteria</taxon>
        <taxon>Bacillati</taxon>
        <taxon>Bacillota</taxon>
        <taxon>Bacilli</taxon>
        <taxon>Lactobacillales</taxon>
        <taxon>Lactobacillaceae</taxon>
        <taxon>Levilactobacillus</taxon>
    </lineage>
</organism>
<keyword evidence="4" id="KW-0804">Transcription</keyword>
<dbReference type="InterPro" id="IPR050950">
    <property type="entry name" value="HTH-type_LysR_regulators"/>
</dbReference>
<comment type="caution">
    <text evidence="7">The sequence shown here is derived from an EMBL/GenBank/DDBJ whole genome shotgun (WGS) entry which is preliminary data.</text>
</comment>
<evidence type="ECO:0000256" key="2">
    <source>
        <dbReference type="ARBA" id="ARBA00023015"/>
    </source>
</evidence>
<keyword evidence="2" id="KW-0805">Transcription regulation</keyword>
<gene>
    <name evidence="7" type="ORF">FD28_GL001766</name>
</gene>
<dbReference type="SUPFAM" id="SSF46785">
    <property type="entry name" value="Winged helix' DNA-binding domain"/>
    <property type="match status" value="1"/>
</dbReference>
<dbReference type="InterPro" id="IPR036390">
    <property type="entry name" value="WH_DNA-bd_sf"/>
</dbReference>
<dbReference type="EMBL" id="AZFS01000018">
    <property type="protein sequence ID" value="KRL97336.1"/>
    <property type="molecule type" value="Genomic_DNA"/>
</dbReference>
<dbReference type="Pfam" id="PF00126">
    <property type="entry name" value="HTH_1"/>
    <property type="match status" value="1"/>
</dbReference>
<name>A0A0R1V2A7_9LACO</name>
<dbReference type="PROSITE" id="PS50931">
    <property type="entry name" value="HTH_LYSR"/>
    <property type="match status" value="1"/>
</dbReference>
<dbReference type="OrthoDB" id="9803735at2"/>
<dbReference type="InterPro" id="IPR036388">
    <property type="entry name" value="WH-like_DNA-bd_sf"/>
</dbReference>
<feature type="coiled-coil region" evidence="5">
    <location>
        <begin position="68"/>
        <end position="95"/>
    </location>
</feature>
<feature type="domain" description="HTH lysR-type" evidence="6">
    <location>
        <begin position="1"/>
        <end position="58"/>
    </location>
</feature>
<dbReference type="FunFam" id="1.10.10.10:FF:000001">
    <property type="entry name" value="LysR family transcriptional regulator"/>
    <property type="match status" value="1"/>
</dbReference>
<dbReference type="InterPro" id="IPR005119">
    <property type="entry name" value="LysR_subst-bd"/>
</dbReference>
<dbReference type="InterPro" id="IPR000847">
    <property type="entry name" value="LysR_HTH_N"/>
</dbReference>
<dbReference type="RefSeq" id="WP_057731960.1">
    <property type="nucleotide sequence ID" value="NZ_AZFS01000018.1"/>
</dbReference>
<dbReference type="STRING" id="1423753.FD28_GL001766"/>
<dbReference type="Gene3D" id="1.10.10.10">
    <property type="entry name" value="Winged helix-like DNA-binding domain superfamily/Winged helix DNA-binding domain"/>
    <property type="match status" value="1"/>
</dbReference>
<dbReference type="PANTHER" id="PTHR30419">
    <property type="entry name" value="HTH-TYPE TRANSCRIPTIONAL REGULATOR YBHD"/>
    <property type="match status" value="1"/>
</dbReference>
<dbReference type="PATRIC" id="fig|1423753.3.peg.1834"/>
<reference evidence="7 8" key="1">
    <citation type="journal article" date="2015" name="Genome Announc.">
        <title>Expanding the biotechnology potential of lactobacilli through comparative genomics of 213 strains and associated genera.</title>
        <authorList>
            <person name="Sun Z."/>
            <person name="Harris H.M."/>
            <person name="McCann A."/>
            <person name="Guo C."/>
            <person name="Argimon S."/>
            <person name="Zhang W."/>
            <person name="Yang X."/>
            <person name="Jeffery I.B."/>
            <person name="Cooney J.C."/>
            <person name="Kagawa T.F."/>
            <person name="Liu W."/>
            <person name="Song Y."/>
            <person name="Salvetti E."/>
            <person name="Wrobel A."/>
            <person name="Rasinkangas P."/>
            <person name="Parkhill J."/>
            <person name="Rea M.C."/>
            <person name="O'Sullivan O."/>
            <person name="Ritari J."/>
            <person name="Douillard F.P."/>
            <person name="Paul Ross R."/>
            <person name="Yang R."/>
            <person name="Briner A.E."/>
            <person name="Felis G.E."/>
            <person name="de Vos W.M."/>
            <person name="Barrangou R."/>
            <person name="Klaenhammer T.R."/>
            <person name="Caufield P.W."/>
            <person name="Cui Y."/>
            <person name="Zhang H."/>
            <person name="O'Toole P.W."/>
        </authorList>
    </citation>
    <scope>NUCLEOTIDE SEQUENCE [LARGE SCALE GENOMIC DNA]</scope>
    <source>
        <strain evidence="7 8">DSM 16381</strain>
    </source>
</reference>
<proteinExistence type="inferred from homology"/>
<keyword evidence="8" id="KW-1185">Reference proteome</keyword>
<accession>A0A0R1V2A7</accession>
<sequence length="294" mass="33174">METRLLNYFLEIARTGNVSQAARELHVTQPTLSRQLRILEDELGTKLFEREKHKMVLTKAGSHYQTYARQILTMVDRAEVEINQLENEMVGTISIGCIESNAADLMAKAIKKFHQQYPAVKFEMYDLDGADIQERIDQGLLDLGIILYPNETTKYNSIALKLRDYWGVVLSKKLPLTNKMNLNVDDLKQLPLLVTRNSIMQSELSKLLGVSLSDLNIIGTQNLVTNSLRLAANEVAYPICASGAFAGETSELKFLRILGSRPIYHQLIFSKQRNTSEVVDKFIEVLSKIGADII</sequence>
<dbReference type="GO" id="GO:0005829">
    <property type="term" value="C:cytosol"/>
    <property type="evidence" value="ECO:0007669"/>
    <property type="project" value="TreeGrafter"/>
</dbReference>
<dbReference type="SUPFAM" id="SSF53850">
    <property type="entry name" value="Periplasmic binding protein-like II"/>
    <property type="match status" value="1"/>
</dbReference>
<dbReference type="PRINTS" id="PR00039">
    <property type="entry name" value="HTHLYSR"/>
</dbReference>
<comment type="similarity">
    <text evidence="1">Belongs to the LysR transcriptional regulatory family.</text>
</comment>
<evidence type="ECO:0000256" key="1">
    <source>
        <dbReference type="ARBA" id="ARBA00009437"/>
    </source>
</evidence>
<dbReference type="GO" id="GO:0003700">
    <property type="term" value="F:DNA-binding transcription factor activity"/>
    <property type="evidence" value="ECO:0007669"/>
    <property type="project" value="InterPro"/>
</dbReference>
<evidence type="ECO:0000313" key="8">
    <source>
        <dbReference type="Proteomes" id="UP000051580"/>
    </source>
</evidence>